<sequence>MILPPSTCYYVLFFHFEGHGYFSCPSSQISNINYAYYYISRSDHWEALE</sequence>
<evidence type="ECO:0000313" key="1">
    <source>
        <dbReference type="EMBL" id="UQZ80960.1"/>
    </source>
</evidence>
<reference evidence="1" key="2">
    <citation type="journal article" date="2021" name="J Anim Sci Technol">
        <title>Complete genome sequence of Paenibacillus konkukensis sp. nov. SK3146 as a potential probiotic strain.</title>
        <authorList>
            <person name="Jung H.I."/>
            <person name="Park S."/>
            <person name="Niu K.M."/>
            <person name="Lee S.W."/>
            <person name="Kothari D."/>
            <person name="Yi K.J."/>
            <person name="Kim S.K."/>
        </authorList>
    </citation>
    <scope>NUCLEOTIDE SEQUENCE</scope>
    <source>
        <strain evidence="1">SK3146</strain>
    </source>
</reference>
<reference evidence="1" key="1">
    <citation type="submission" date="2018-02" db="EMBL/GenBank/DDBJ databases">
        <authorList>
            <person name="Kim S.-K."/>
            <person name="Jung H.-I."/>
            <person name="Lee S.-W."/>
        </authorList>
    </citation>
    <scope>NUCLEOTIDE SEQUENCE</scope>
    <source>
        <strain evidence="1">SK3146</strain>
    </source>
</reference>
<dbReference type="Proteomes" id="UP001057134">
    <property type="component" value="Chromosome"/>
</dbReference>
<evidence type="ECO:0000313" key="2">
    <source>
        <dbReference type="Proteomes" id="UP001057134"/>
    </source>
</evidence>
<name>A0ABY4RFT1_9BACL</name>
<dbReference type="EMBL" id="CP027059">
    <property type="protein sequence ID" value="UQZ80960.1"/>
    <property type="molecule type" value="Genomic_DNA"/>
</dbReference>
<organism evidence="1 2">
    <name type="scientific">Paenibacillus konkukensis</name>
    <dbReference type="NCBI Taxonomy" id="2020716"/>
    <lineage>
        <taxon>Bacteria</taxon>
        <taxon>Bacillati</taxon>
        <taxon>Bacillota</taxon>
        <taxon>Bacilli</taxon>
        <taxon>Bacillales</taxon>
        <taxon>Paenibacillaceae</taxon>
        <taxon>Paenibacillus</taxon>
    </lineage>
</organism>
<accession>A0ABY4RFT1</accession>
<proteinExistence type="predicted"/>
<keyword evidence="2" id="KW-1185">Reference proteome</keyword>
<gene>
    <name evidence="1" type="ORF">SK3146_00116</name>
</gene>
<protein>
    <submittedName>
        <fullName evidence="1">Uncharacterized protein</fullName>
    </submittedName>
</protein>